<evidence type="ECO:0000313" key="7">
    <source>
        <dbReference type="Proteomes" id="UP000191040"/>
    </source>
</evidence>
<dbReference type="AlphaFoldDB" id="A0A1T4Z4Q3"/>
<dbReference type="Pfam" id="PF04107">
    <property type="entry name" value="GCS2"/>
    <property type="match status" value="1"/>
</dbReference>
<name>A0A1T4Z4Q3_9ACTN</name>
<dbReference type="InterPro" id="IPR011793">
    <property type="entry name" value="YbdK"/>
</dbReference>
<dbReference type="HAMAP" id="MF_01609">
    <property type="entry name" value="Glu_cys_ligase_2"/>
    <property type="match status" value="1"/>
</dbReference>
<dbReference type="GO" id="GO:0042398">
    <property type="term" value="P:modified amino acid biosynthetic process"/>
    <property type="evidence" value="ECO:0007669"/>
    <property type="project" value="InterPro"/>
</dbReference>
<evidence type="ECO:0000256" key="1">
    <source>
        <dbReference type="ARBA" id="ARBA00022598"/>
    </source>
</evidence>
<keyword evidence="3 5" id="KW-0067">ATP-binding</keyword>
<dbReference type="InterPro" id="IPR014746">
    <property type="entry name" value="Gln_synth/guanido_kin_cat_dom"/>
</dbReference>
<dbReference type="EC" id="6.3.2.2" evidence="5"/>
<keyword evidence="7" id="KW-1185">Reference proteome</keyword>
<gene>
    <name evidence="6" type="ORF">SAMN06295964_2458</name>
</gene>
<protein>
    <recommendedName>
        <fullName evidence="5">Putative glutamate--cysteine ligase 2</fullName>
        <ecNumber evidence="5">6.3.2.2</ecNumber>
    </recommendedName>
    <alternativeName>
        <fullName evidence="5">Gamma-glutamylcysteine synthetase 2</fullName>
        <shortName evidence="5">GCS 2</shortName>
        <shortName evidence="5">Gamma-GCS 2</shortName>
    </alternativeName>
</protein>
<comment type="function">
    <text evidence="5">ATP-dependent carboxylate-amine ligase which exhibits weak glutamate--cysteine ligase activity.</text>
</comment>
<dbReference type="SUPFAM" id="SSF55931">
    <property type="entry name" value="Glutamine synthetase/guanido kinase"/>
    <property type="match status" value="1"/>
</dbReference>
<dbReference type="STRING" id="1736691.SAMN06295964_2458"/>
<dbReference type="NCBIfam" id="TIGR02050">
    <property type="entry name" value="gshA_cyan_rel"/>
    <property type="match status" value="1"/>
</dbReference>
<evidence type="ECO:0000256" key="4">
    <source>
        <dbReference type="ARBA" id="ARBA00048819"/>
    </source>
</evidence>
<dbReference type="PANTHER" id="PTHR36510:SF1">
    <property type="entry name" value="GLUTAMATE--CYSTEINE LIGASE 2-RELATED"/>
    <property type="match status" value="1"/>
</dbReference>
<sequence length="375" mass="41178">MTDRLGSGHRGYTGHVHRVGVEEELFVVDHRGRLVPEAEAVLAAHRDHDPEHPLEHELFLQQVELKTSAHAAPDALRDDLVARRVAAVDAARSIGLDLVAVPVDVLGGDDPVVTPHPRYTRIVERFGELARTTMVCGMHVHVEVGEDDAIRVIDTLRPWLPLLAALASNSPFTHGRDTRMASWRGHLRDTWPSAGVVEPFGDRRSYRLLVEQAIASGAAIDEHMVYLDARIATRYPTVEVRVADVCTEVDDALLVAELTRALVATIVTERTDPGSWRIDVLRDAGWRARRDALDGTLFDPLSGTFVPATRALDSLVTTVRAALRSAGTIDRVEAGVHRLLTYGTGAVRQRAVAGDPPDLRAVMADLARRTDPRSR</sequence>
<evidence type="ECO:0000256" key="5">
    <source>
        <dbReference type="HAMAP-Rule" id="MF_01609"/>
    </source>
</evidence>
<evidence type="ECO:0000313" key="6">
    <source>
        <dbReference type="EMBL" id="SKB09030.1"/>
    </source>
</evidence>
<keyword evidence="1 5" id="KW-0436">Ligase</keyword>
<organism evidence="6 7">
    <name type="scientific">Aeromicrobium choanae</name>
    <dbReference type="NCBI Taxonomy" id="1736691"/>
    <lineage>
        <taxon>Bacteria</taxon>
        <taxon>Bacillati</taxon>
        <taxon>Actinomycetota</taxon>
        <taxon>Actinomycetes</taxon>
        <taxon>Propionibacteriales</taxon>
        <taxon>Nocardioidaceae</taxon>
        <taxon>Aeromicrobium</taxon>
    </lineage>
</organism>
<keyword evidence="2 5" id="KW-0547">Nucleotide-binding</keyword>
<comment type="catalytic activity">
    <reaction evidence="4 5">
        <text>L-cysteine + L-glutamate + ATP = gamma-L-glutamyl-L-cysteine + ADP + phosphate + H(+)</text>
        <dbReference type="Rhea" id="RHEA:13285"/>
        <dbReference type="ChEBI" id="CHEBI:15378"/>
        <dbReference type="ChEBI" id="CHEBI:29985"/>
        <dbReference type="ChEBI" id="CHEBI:30616"/>
        <dbReference type="ChEBI" id="CHEBI:35235"/>
        <dbReference type="ChEBI" id="CHEBI:43474"/>
        <dbReference type="ChEBI" id="CHEBI:58173"/>
        <dbReference type="ChEBI" id="CHEBI:456216"/>
        <dbReference type="EC" id="6.3.2.2"/>
    </reaction>
</comment>
<dbReference type="Proteomes" id="UP000191040">
    <property type="component" value="Chromosome I"/>
</dbReference>
<dbReference type="InterPro" id="IPR006336">
    <property type="entry name" value="GCS2"/>
</dbReference>
<evidence type="ECO:0000256" key="2">
    <source>
        <dbReference type="ARBA" id="ARBA00022741"/>
    </source>
</evidence>
<accession>A0A1T4Z4Q3</accession>
<dbReference type="NCBIfam" id="NF010041">
    <property type="entry name" value="PRK13517.1-1"/>
    <property type="match status" value="1"/>
</dbReference>
<dbReference type="EMBL" id="LT796768">
    <property type="protein sequence ID" value="SKB09030.1"/>
    <property type="molecule type" value="Genomic_DNA"/>
</dbReference>
<dbReference type="PANTHER" id="PTHR36510">
    <property type="entry name" value="GLUTAMATE--CYSTEINE LIGASE 2-RELATED"/>
    <property type="match status" value="1"/>
</dbReference>
<proteinExistence type="inferred from homology"/>
<comment type="similarity">
    <text evidence="5">Belongs to the glutamate--cysteine ligase type 2 family. YbdK subfamily.</text>
</comment>
<evidence type="ECO:0000256" key="3">
    <source>
        <dbReference type="ARBA" id="ARBA00022840"/>
    </source>
</evidence>
<dbReference type="GO" id="GO:0005524">
    <property type="term" value="F:ATP binding"/>
    <property type="evidence" value="ECO:0007669"/>
    <property type="project" value="UniProtKB-KW"/>
</dbReference>
<dbReference type="GO" id="GO:0004357">
    <property type="term" value="F:glutamate-cysteine ligase activity"/>
    <property type="evidence" value="ECO:0007669"/>
    <property type="project" value="UniProtKB-EC"/>
</dbReference>
<reference evidence="7" key="1">
    <citation type="submission" date="2017-02" db="EMBL/GenBank/DDBJ databases">
        <authorList>
            <person name="Varghese N."/>
            <person name="Submissions S."/>
        </authorList>
    </citation>
    <scope>NUCLEOTIDE SEQUENCE [LARGE SCALE GENOMIC DNA]</scope>
    <source>
        <strain evidence="7">9H-4</strain>
    </source>
</reference>
<dbReference type="Gene3D" id="3.30.590.20">
    <property type="match status" value="1"/>
</dbReference>
<dbReference type="InterPro" id="IPR050141">
    <property type="entry name" value="GCL_type2/YbdK_subfam"/>
</dbReference>